<evidence type="ECO:0000256" key="6">
    <source>
        <dbReference type="ARBA" id="ARBA00022859"/>
    </source>
</evidence>
<evidence type="ECO:0000313" key="11">
    <source>
        <dbReference type="Proteomes" id="UP001501940"/>
    </source>
</evidence>
<evidence type="ECO:0000256" key="1">
    <source>
        <dbReference type="ARBA" id="ARBA00004496"/>
    </source>
</evidence>
<dbReference type="PRINTS" id="PR00295">
    <property type="entry name" value="STEFINA"/>
</dbReference>
<keyword evidence="5" id="KW-0789">Thiol protease inhibitor</keyword>
<evidence type="ECO:0000256" key="3">
    <source>
        <dbReference type="ARBA" id="ARBA00022490"/>
    </source>
</evidence>
<dbReference type="InterPro" id="IPR001713">
    <property type="entry name" value="Prot_inh_stefin"/>
</dbReference>
<dbReference type="SUPFAM" id="SSF54403">
    <property type="entry name" value="Cystatin/monellin"/>
    <property type="match status" value="1"/>
</dbReference>
<feature type="domain" description="Cystatin" evidence="9">
    <location>
        <begin position="25"/>
        <end position="109"/>
    </location>
</feature>
<dbReference type="InterPro" id="IPR000010">
    <property type="entry name" value="Cystatin_dom"/>
</dbReference>
<evidence type="ECO:0000256" key="7">
    <source>
        <dbReference type="ARBA" id="ARBA00040677"/>
    </source>
</evidence>
<dbReference type="AlphaFoldDB" id="A0AAQ5Y9D1"/>
<dbReference type="GeneTree" id="ENSGT00940000155717"/>
<dbReference type="GO" id="GO:0005829">
    <property type="term" value="C:cytosol"/>
    <property type="evidence" value="ECO:0007669"/>
    <property type="project" value="TreeGrafter"/>
</dbReference>
<keyword evidence="11" id="KW-1185">Reference proteome</keyword>
<keyword evidence="3" id="KW-0963">Cytoplasm</keyword>
<accession>A0AAQ5Y9D1</accession>
<sequence length="122" mass="13697">MRVVVIHVAPPIVSHTHLPVSRMDVVCGGYSKTKDATEEIQKICDEVKSLVEKKTNEIYEEFIAVKYRDQVVAGMNYLIKVHVGGSSYLHITVWKKLECDGGMIQLTGVEKGHTKDDPLEPF</sequence>
<dbReference type="Pfam" id="PF00031">
    <property type="entry name" value="Cystatin"/>
    <property type="match status" value="1"/>
</dbReference>
<dbReference type="GO" id="GO:0002376">
    <property type="term" value="P:immune system process"/>
    <property type="evidence" value="ECO:0007669"/>
    <property type="project" value="UniProtKB-KW"/>
</dbReference>
<protein>
    <recommendedName>
        <fullName evidence="7">Cystatin-B</fullName>
    </recommendedName>
    <alternativeName>
        <fullName evidence="8">Stefin-B</fullName>
    </alternativeName>
</protein>
<reference evidence="10" key="3">
    <citation type="submission" date="2025-09" db="UniProtKB">
        <authorList>
            <consortium name="Ensembl"/>
        </authorList>
    </citation>
    <scope>IDENTIFICATION</scope>
</reference>
<evidence type="ECO:0000259" key="9">
    <source>
        <dbReference type="SMART" id="SM00043"/>
    </source>
</evidence>
<dbReference type="Ensembl" id="ENSAOCT00000063630.1">
    <property type="protein sequence ID" value="ENSAOCP00000048456.1"/>
    <property type="gene ID" value="ENSAOCG00000033240.1"/>
</dbReference>
<dbReference type="GO" id="GO:0071220">
    <property type="term" value="P:cellular response to bacterial lipoprotein"/>
    <property type="evidence" value="ECO:0007669"/>
    <property type="project" value="UniProtKB-ARBA"/>
</dbReference>
<proteinExistence type="inferred from homology"/>
<dbReference type="GO" id="GO:0004869">
    <property type="term" value="F:cysteine-type endopeptidase inhibitor activity"/>
    <property type="evidence" value="ECO:0007669"/>
    <property type="project" value="UniProtKB-KW"/>
</dbReference>
<dbReference type="InterPro" id="IPR046350">
    <property type="entry name" value="Cystatin_sf"/>
</dbReference>
<gene>
    <name evidence="10" type="primary">CSTA</name>
</gene>
<dbReference type="SMART" id="SM00043">
    <property type="entry name" value="CY"/>
    <property type="match status" value="1"/>
</dbReference>
<comment type="similarity">
    <text evidence="2">Belongs to the cystatin family.</text>
</comment>
<dbReference type="Gene3D" id="3.10.450.10">
    <property type="match status" value="1"/>
</dbReference>
<organism evidence="10 11">
    <name type="scientific">Amphiprion ocellaris</name>
    <name type="common">Clown anemonefish</name>
    <dbReference type="NCBI Taxonomy" id="80972"/>
    <lineage>
        <taxon>Eukaryota</taxon>
        <taxon>Metazoa</taxon>
        <taxon>Chordata</taxon>
        <taxon>Craniata</taxon>
        <taxon>Vertebrata</taxon>
        <taxon>Euteleostomi</taxon>
        <taxon>Actinopterygii</taxon>
        <taxon>Neopterygii</taxon>
        <taxon>Teleostei</taxon>
        <taxon>Neoteleostei</taxon>
        <taxon>Acanthomorphata</taxon>
        <taxon>Ovalentaria</taxon>
        <taxon>Pomacentridae</taxon>
        <taxon>Amphiprion</taxon>
    </lineage>
</organism>
<reference evidence="10 11" key="1">
    <citation type="submission" date="2022-01" db="EMBL/GenBank/DDBJ databases">
        <title>A chromosome-scale genome assembly of the false clownfish, Amphiprion ocellaris.</title>
        <authorList>
            <person name="Ryu T."/>
        </authorList>
    </citation>
    <scope>NUCLEOTIDE SEQUENCE [LARGE SCALE GENOMIC DNA]</scope>
</reference>
<comment type="subcellular location">
    <subcellularLocation>
        <location evidence="1">Cytoplasm</location>
    </subcellularLocation>
</comment>
<dbReference type="PANTHER" id="PTHR11414:SF21">
    <property type="entry name" value="CYSTATIN 14A, TANDEM DUPLICATE 1-RELATED"/>
    <property type="match status" value="1"/>
</dbReference>
<dbReference type="CDD" id="cd00042">
    <property type="entry name" value="CY"/>
    <property type="match status" value="1"/>
</dbReference>
<dbReference type="FunFam" id="3.10.450.10:FF:000001">
    <property type="entry name" value="Cystatin-A"/>
    <property type="match status" value="1"/>
</dbReference>
<evidence type="ECO:0000256" key="8">
    <source>
        <dbReference type="ARBA" id="ARBA00041437"/>
    </source>
</evidence>
<evidence type="ECO:0000256" key="5">
    <source>
        <dbReference type="ARBA" id="ARBA00022704"/>
    </source>
</evidence>
<dbReference type="Proteomes" id="UP001501940">
    <property type="component" value="Chromosome 22"/>
</dbReference>
<reference evidence="10" key="2">
    <citation type="submission" date="2025-08" db="UniProtKB">
        <authorList>
            <consortium name="Ensembl"/>
        </authorList>
    </citation>
    <scope>IDENTIFICATION</scope>
</reference>
<keyword evidence="4" id="KW-0646">Protease inhibitor</keyword>
<name>A0AAQ5Y9D1_AMPOC</name>
<evidence type="ECO:0000256" key="4">
    <source>
        <dbReference type="ARBA" id="ARBA00022690"/>
    </source>
</evidence>
<keyword evidence="6" id="KW-0391">Immunity</keyword>
<evidence type="ECO:0000256" key="2">
    <source>
        <dbReference type="ARBA" id="ARBA00009403"/>
    </source>
</evidence>
<evidence type="ECO:0000313" key="10">
    <source>
        <dbReference type="Ensembl" id="ENSAOCP00000048456.1"/>
    </source>
</evidence>
<dbReference type="PANTHER" id="PTHR11414">
    <property type="entry name" value="CYSTATIN FAMILY MEMBER"/>
    <property type="match status" value="1"/>
</dbReference>